<evidence type="ECO:0000256" key="4">
    <source>
        <dbReference type="ARBA" id="ARBA00023157"/>
    </source>
</evidence>
<dbReference type="CDD" id="cd21175">
    <property type="entry name" value="LPMO_AA9"/>
    <property type="match status" value="1"/>
</dbReference>
<comment type="caution">
    <text evidence="9">The sequence shown here is derived from an EMBL/GenBank/DDBJ whole genome shotgun (WGS) entry which is preliminary data.</text>
</comment>
<protein>
    <recommendedName>
        <fullName evidence="5">AA9 family lytic polysaccharide monooxygenase</fullName>
        <ecNumber evidence="5">1.14.99.56</ecNumber>
    </recommendedName>
    <alternativeName>
        <fullName evidence="5">Endo-beta-1,4-glucanase</fullName>
    </alternativeName>
    <alternativeName>
        <fullName evidence="5">Glycosyl hydrolase 61 family protein</fullName>
    </alternativeName>
</protein>
<evidence type="ECO:0000256" key="7">
    <source>
        <dbReference type="SAM" id="SignalP"/>
    </source>
</evidence>
<evidence type="ECO:0000256" key="1">
    <source>
        <dbReference type="ARBA" id="ARBA00001973"/>
    </source>
</evidence>
<dbReference type="InterPro" id="IPR049892">
    <property type="entry name" value="AA9"/>
</dbReference>
<evidence type="ECO:0000256" key="5">
    <source>
        <dbReference type="RuleBase" id="RU368122"/>
    </source>
</evidence>
<comment type="cofactor">
    <cofactor evidence="1">
        <name>Cu(2+)</name>
        <dbReference type="ChEBI" id="CHEBI:29036"/>
    </cofactor>
</comment>
<evidence type="ECO:0000259" key="8">
    <source>
        <dbReference type="Pfam" id="PF03443"/>
    </source>
</evidence>
<feature type="signal peptide" evidence="7">
    <location>
        <begin position="1"/>
        <end position="23"/>
    </location>
</feature>
<evidence type="ECO:0000313" key="10">
    <source>
        <dbReference type="Proteomes" id="UP001447188"/>
    </source>
</evidence>
<sequence length="334" mass="34845">MVNPFKAIVALVAYCGLISLVDAHQNLHEFWVNGVTVGYEKCMRRPPSNNPVTDVKSNDIRCNVNGLSAGGTNPVPGVCAVKAGDEITVIWDTSSHPGPIQHFLYGPVSSALTADGSGANWAKIDVLNVRDSKMANVIMMENNGKYAFKLPANLASGEYLLRSEMLALHGAGVIGGGQFYIGCMQLKVTGPGGNCSPKFSLPGIYDASQPEIYIPNVYNGFNTLTYTAPGGSVASCTAGAGGGVPTPSTTKLSTVSTTPTSTPVSTSKPVSTSSSTIPAPTGAVVSNVVEQVGLDPPTAYLARPARYKMIITLNACKIVSRKFATAILLEMLAT</sequence>
<keyword evidence="5" id="KW-0119">Carbohydrate metabolism</keyword>
<comment type="function">
    <text evidence="5">Lytic polysaccharide monooxygenase (LMPO) that depolymerizes crystalline and amorphous polysaccharides via the oxidation of scissile alpha- or beta-(1-4)-glycosidic bonds, yielding C1 and/or C4 oxidation products. Catalysis by LPMOs requires the reduction of the active-site copper from Cu(II) to Cu(I) by a reducing agent and H(2)O(2) or O(2) as a cosubstrate.</text>
</comment>
<evidence type="ECO:0000313" key="9">
    <source>
        <dbReference type="EMBL" id="KAL0633899.1"/>
    </source>
</evidence>
<dbReference type="Gene3D" id="2.70.50.70">
    <property type="match status" value="1"/>
</dbReference>
<evidence type="ECO:0000256" key="6">
    <source>
        <dbReference type="SAM" id="MobiDB-lite"/>
    </source>
</evidence>
<keyword evidence="7" id="KW-0732">Signal</keyword>
<keyword evidence="10" id="KW-1185">Reference proteome</keyword>
<dbReference type="PANTHER" id="PTHR33353">
    <property type="entry name" value="PUTATIVE (AFU_ORTHOLOGUE AFUA_1G12560)-RELATED"/>
    <property type="match status" value="1"/>
</dbReference>
<keyword evidence="5" id="KW-0136">Cellulose degradation</keyword>
<dbReference type="EMBL" id="JBBBZM010000110">
    <property type="protein sequence ID" value="KAL0633899.1"/>
    <property type="molecule type" value="Genomic_DNA"/>
</dbReference>
<feature type="compositionally biased region" description="Low complexity" evidence="6">
    <location>
        <begin position="245"/>
        <end position="276"/>
    </location>
</feature>
<comment type="domain">
    <text evidence="5">Has a modular structure: an endo-beta-1,4-glucanase catalytic module at the N-terminus, a linker rich in serines and threonines, and a C-terminal carbohydrate-binding module (CBM).</text>
</comment>
<keyword evidence="3 5" id="KW-0964">Secreted</keyword>
<comment type="subcellular location">
    <subcellularLocation>
        <location evidence="2 5">Secreted</location>
    </subcellularLocation>
</comment>
<reference evidence="9 10" key="1">
    <citation type="submission" date="2024-02" db="EMBL/GenBank/DDBJ databases">
        <title>Discinaceae phylogenomics.</title>
        <authorList>
            <person name="Dirks A.C."/>
            <person name="James T.Y."/>
        </authorList>
    </citation>
    <scope>NUCLEOTIDE SEQUENCE [LARGE SCALE GENOMIC DNA]</scope>
    <source>
        <strain evidence="9 10">ACD0624</strain>
    </source>
</reference>
<dbReference type="Pfam" id="PF03443">
    <property type="entry name" value="AA9"/>
    <property type="match status" value="1"/>
</dbReference>
<gene>
    <name evidence="9" type="ORF">Q9L58_007202</name>
</gene>
<feature type="region of interest" description="Disordered" evidence="6">
    <location>
        <begin position="242"/>
        <end position="276"/>
    </location>
</feature>
<feature type="domain" description="Auxiliary Activity family 9 catalytic" evidence="8">
    <location>
        <begin position="24"/>
        <end position="221"/>
    </location>
</feature>
<proteinExistence type="predicted"/>
<evidence type="ECO:0000256" key="3">
    <source>
        <dbReference type="ARBA" id="ARBA00022525"/>
    </source>
</evidence>
<keyword evidence="5" id="KW-0624">Polysaccharide degradation</keyword>
<dbReference type="EC" id="1.14.99.56" evidence="5"/>
<dbReference type="PANTHER" id="PTHR33353:SF1">
    <property type="entry name" value="ENDO-BETA-1,4-GLUCANASE D"/>
    <property type="match status" value="1"/>
</dbReference>
<comment type="catalytic activity">
    <reaction evidence="5">
        <text>[(1-&gt;4)-beta-D-glucosyl]n+m + reduced acceptor + O2 = 4-dehydro-beta-D-glucosyl-[(1-&gt;4)-beta-D-glucosyl]n-1 + [(1-&gt;4)-beta-D-glucosyl]m + acceptor + H2O.</text>
        <dbReference type="EC" id="1.14.99.56"/>
    </reaction>
</comment>
<dbReference type="Proteomes" id="UP001447188">
    <property type="component" value="Unassembled WGS sequence"/>
</dbReference>
<accession>A0ABR3GDB6</accession>
<evidence type="ECO:0000256" key="2">
    <source>
        <dbReference type="ARBA" id="ARBA00004613"/>
    </source>
</evidence>
<keyword evidence="4 5" id="KW-1015">Disulfide bond</keyword>
<feature type="chain" id="PRO_5045988072" description="AA9 family lytic polysaccharide monooxygenase" evidence="7">
    <location>
        <begin position="24"/>
        <end position="334"/>
    </location>
</feature>
<dbReference type="InterPro" id="IPR005103">
    <property type="entry name" value="AA9_LPMO"/>
</dbReference>
<name>A0ABR3GDB6_9PEZI</name>
<organism evidence="9 10">
    <name type="scientific">Discina gigas</name>
    <dbReference type="NCBI Taxonomy" id="1032678"/>
    <lineage>
        <taxon>Eukaryota</taxon>
        <taxon>Fungi</taxon>
        <taxon>Dikarya</taxon>
        <taxon>Ascomycota</taxon>
        <taxon>Pezizomycotina</taxon>
        <taxon>Pezizomycetes</taxon>
        <taxon>Pezizales</taxon>
        <taxon>Discinaceae</taxon>
        <taxon>Discina</taxon>
    </lineage>
</organism>